<dbReference type="InterPro" id="IPR027417">
    <property type="entry name" value="P-loop_NTPase"/>
</dbReference>
<keyword evidence="1 3" id="KW-0547">Nucleotide-binding</keyword>
<accession>R4KBE5</accession>
<dbReference type="Proteomes" id="UP000013523">
    <property type="component" value="Chromosome"/>
</dbReference>
<dbReference type="KEGG" id="cpas:Clopa_2064"/>
<dbReference type="NCBIfam" id="TIGR00152">
    <property type="entry name" value="dephospho-CoA kinase"/>
    <property type="match status" value="1"/>
</dbReference>
<comment type="catalytic activity">
    <reaction evidence="3">
        <text>3'-dephospho-CoA + ATP = ADP + CoA + H(+)</text>
        <dbReference type="Rhea" id="RHEA:18245"/>
        <dbReference type="ChEBI" id="CHEBI:15378"/>
        <dbReference type="ChEBI" id="CHEBI:30616"/>
        <dbReference type="ChEBI" id="CHEBI:57287"/>
        <dbReference type="ChEBI" id="CHEBI:57328"/>
        <dbReference type="ChEBI" id="CHEBI:456216"/>
        <dbReference type="EC" id="2.7.1.24"/>
    </reaction>
</comment>
<evidence type="ECO:0000256" key="3">
    <source>
        <dbReference type="HAMAP-Rule" id="MF_00376"/>
    </source>
</evidence>
<dbReference type="eggNOG" id="COG0237">
    <property type="taxonomic scope" value="Bacteria"/>
</dbReference>
<dbReference type="GO" id="GO:0004140">
    <property type="term" value="F:dephospho-CoA kinase activity"/>
    <property type="evidence" value="ECO:0007669"/>
    <property type="project" value="UniProtKB-UniRule"/>
</dbReference>
<dbReference type="HAMAP" id="MF_00376">
    <property type="entry name" value="Dephospho_CoA_kinase"/>
    <property type="match status" value="1"/>
</dbReference>
<comment type="similarity">
    <text evidence="3">Belongs to the CoaE family.</text>
</comment>
<dbReference type="STRING" id="86416.Clopa_2064"/>
<evidence type="ECO:0000313" key="5">
    <source>
        <dbReference type="EMBL" id="AGK96950.1"/>
    </source>
</evidence>
<keyword evidence="3" id="KW-0808">Transferase</keyword>
<keyword evidence="3 5" id="KW-0418">Kinase</keyword>
<gene>
    <name evidence="3" type="primary">coaE</name>
    <name evidence="5" type="ORF">Clopa_2064</name>
</gene>
<sequence>MLKVGLTGGIGSGKSTVARMFKERSIPVIDADVIAREVLNLYPELLQEIKNEFGSEFFDEDGRLLRRKLGDYVFTSEPKRKRLEEIIMPYIKKDIFKHMKLYEDLKENICILDAPILIETGINNDMDINVLVWVDKDTQIKRVMDRDKMSLDQVMNRINAQMPLDEKKKHVDIVIDTSVDIDYTETQVKKLLTSLDII</sequence>
<dbReference type="OrthoDB" id="9812943at2"/>
<dbReference type="RefSeq" id="WP_015615258.1">
    <property type="nucleotide sequence ID" value="NC_021182.1"/>
</dbReference>
<dbReference type="AlphaFoldDB" id="R4KBE5"/>
<proteinExistence type="inferred from homology"/>
<comment type="subcellular location">
    <subcellularLocation>
        <location evidence="3">Cytoplasm</location>
    </subcellularLocation>
</comment>
<dbReference type="EC" id="2.7.1.24" evidence="3 4"/>
<name>R4KBE5_CLOPA</name>
<keyword evidence="2 3" id="KW-0067">ATP-binding</keyword>
<dbReference type="Gene3D" id="3.40.50.300">
    <property type="entry name" value="P-loop containing nucleotide triphosphate hydrolases"/>
    <property type="match status" value="1"/>
</dbReference>
<dbReference type="CDD" id="cd02022">
    <property type="entry name" value="DPCK"/>
    <property type="match status" value="1"/>
</dbReference>
<dbReference type="GO" id="GO:0005737">
    <property type="term" value="C:cytoplasm"/>
    <property type="evidence" value="ECO:0007669"/>
    <property type="project" value="UniProtKB-SubCell"/>
</dbReference>
<keyword evidence="3" id="KW-0963">Cytoplasm</keyword>
<dbReference type="PANTHER" id="PTHR10695">
    <property type="entry name" value="DEPHOSPHO-COA KINASE-RELATED"/>
    <property type="match status" value="1"/>
</dbReference>
<reference evidence="5 6" key="1">
    <citation type="submission" date="2012-01" db="EMBL/GenBank/DDBJ databases">
        <title>Complete sequence of chromosome of Clostridium pasteurianum BC1.</title>
        <authorList>
            <consortium name="US DOE Joint Genome Institute"/>
            <person name="Lucas S."/>
            <person name="Han J."/>
            <person name="Lapidus A."/>
            <person name="Cheng J.-F."/>
            <person name="Goodwin L."/>
            <person name="Pitluck S."/>
            <person name="Peters L."/>
            <person name="Mikhailova N."/>
            <person name="Teshima H."/>
            <person name="Detter J.C."/>
            <person name="Han C."/>
            <person name="Tapia R."/>
            <person name="Land M."/>
            <person name="Hauser L."/>
            <person name="Kyrpides N."/>
            <person name="Ivanova N."/>
            <person name="Pagani I."/>
            <person name="Dunn J."/>
            <person name="Taghavi S."/>
            <person name="Francis A."/>
            <person name="van der Lelie D."/>
            <person name="Woyke T."/>
        </authorList>
    </citation>
    <scope>NUCLEOTIDE SEQUENCE [LARGE SCALE GENOMIC DNA]</scope>
    <source>
        <strain evidence="5 6">BC1</strain>
    </source>
</reference>
<evidence type="ECO:0000256" key="1">
    <source>
        <dbReference type="ARBA" id="ARBA00022741"/>
    </source>
</evidence>
<comment type="function">
    <text evidence="3">Catalyzes the phosphorylation of the 3'-hydroxyl group of dephosphocoenzyme A to form coenzyme A.</text>
</comment>
<dbReference type="EMBL" id="CP003261">
    <property type="protein sequence ID" value="AGK96950.1"/>
    <property type="molecule type" value="Genomic_DNA"/>
</dbReference>
<dbReference type="InterPro" id="IPR001977">
    <property type="entry name" value="Depp_CoAkinase"/>
</dbReference>
<dbReference type="GO" id="GO:0005524">
    <property type="term" value="F:ATP binding"/>
    <property type="evidence" value="ECO:0007669"/>
    <property type="project" value="UniProtKB-UniRule"/>
</dbReference>
<dbReference type="PATRIC" id="fig|86416.3.peg.2036"/>
<dbReference type="PROSITE" id="PS51219">
    <property type="entry name" value="DPCK"/>
    <property type="match status" value="1"/>
</dbReference>
<dbReference type="Pfam" id="PF01121">
    <property type="entry name" value="CoaE"/>
    <property type="match status" value="1"/>
</dbReference>
<comment type="pathway">
    <text evidence="3">Cofactor biosynthesis; coenzyme A biosynthesis; CoA from (R)-pantothenate: step 5/5.</text>
</comment>
<dbReference type="SUPFAM" id="SSF52540">
    <property type="entry name" value="P-loop containing nucleoside triphosphate hydrolases"/>
    <property type="match status" value="1"/>
</dbReference>
<organism evidence="5 6">
    <name type="scientific">Clostridium pasteurianum BC1</name>
    <dbReference type="NCBI Taxonomy" id="86416"/>
    <lineage>
        <taxon>Bacteria</taxon>
        <taxon>Bacillati</taxon>
        <taxon>Bacillota</taxon>
        <taxon>Clostridia</taxon>
        <taxon>Eubacteriales</taxon>
        <taxon>Clostridiaceae</taxon>
        <taxon>Clostridium</taxon>
    </lineage>
</organism>
<evidence type="ECO:0000256" key="2">
    <source>
        <dbReference type="ARBA" id="ARBA00022840"/>
    </source>
</evidence>
<keyword evidence="3" id="KW-0173">Coenzyme A biosynthesis</keyword>
<keyword evidence="6" id="KW-1185">Reference proteome</keyword>
<dbReference type="UniPathway" id="UPA00241">
    <property type="reaction ID" value="UER00356"/>
</dbReference>
<protein>
    <recommendedName>
        <fullName evidence="3 4">Dephospho-CoA kinase</fullName>
        <ecNumber evidence="3 4">2.7.1.24</ecNumber>
    </recommendedName>
    <alternativeName>
        <fullName evidence="3">Dephosphocoenzyme A kinase</fullName>
    </alternativeName>
</protein>
<evidence type="ECO:0000313" key="6">
    <source>
        <dbReference type="Proteomes" id="UP000013523"/>
    </source>
</evidence>
<dbReference type="GO" id="GO:0015937">
    <property type="term" value="P:coenzyme A biosynthetic process"/>
    <property type="evidence" value="ECO:0007669"/>
    <property type="project" value="UniProtKB-UniRule"/>
</dbReference>
<dbReference type="PANTHER" id="PTHR10695:SF46">
    <property type="entry name" value="BIFUNCTIONAL COENZYME A SYNTHASE-RELATED"/>
    <property type="match status" value="1"/>
</dbReference>
<feature type="binding site" evidence="3">
    <location>
        <begin position="11"/>
        <end position="16"/>
    </location>
    <ligand>
        <name>ATP</name>
        <dbReference type="ChEBI" id="CHEBI:30616"/>
    </ligand>
</feature>
<dbReference type="HOGENOM" id="CLU_057180_0_0_9"/>
<evidence type="ECO:0000256" key="4">
    <source>
        <dbReference type="NCBIfam" id="TIGR00152"/>
    </source>
</evidence>